<feature type="transmembrane region" description="Helical" evidence="1">
    <location>
        <begin position="30"/>
        <end position="47"/>
    </location>
</feature>
<gene>
    <name evidence="2" type="ORF">RchiOBHm_Chr1g0348131</name>
</gene>
<dbReference type="EMBL" id="PDCK01000039">
    <property type="protein sequence ID" value="PRQ57419.1"/>
    <property type="molecule type" value="Genomic_DNA"/>
</dbReference>
<dbReference type="Proteomes" id="UP000238479">
    <property type="component" value="Chromosome 1"/>
</dbReference>
<evidence type="ECO:0000313" key="3">
    <source>
        <dbReference type="Proteomes" id="UP000238479"/>
    </source>
</evidence>
<evidence type="ECO:0000313" key="2">
    <source>
        <dbReference type="EMBL" id="PRQ57419.1"/>
    </source>
</evidence>
<accession>A0A2P6SFG4</accession>
<keyword evidence="1" id="KW-1133">Transmembrane helix</keyword>
<dbReference type="AlphaFoldDB" id="A0A2P6SFG4"/>
<sequence length="53" mass="6321">MTGWEEYSLITSIQYLLKIPSTYDLPSSSSFLFCTDILIYYTIYLLYHTFYSD</sequence>
<organism evidence="2 3">
    <name type="scientific">Rosa chinensis</name>
    <name type="common">China rose</name>
    <dbReference type="NCBI Taxonomy" id="74649"/>
    <lineage>
        <taxon>Eukaryota</taxon>
        <taxon>Viridiplantae</taxon>
        <taxon>Streptophyta</taxon>
        <taxon>Embryophyta</taxon>
        <taxon>Tracheophyta</taxon>
        <taxon>Spermatophyta</taxon>
        <taxon>Magnoliopsida</taxon>
        <taxon>eudicotyledons</taxon>
        <taxon>Gunneridae</taxon>
        <taxon>Pentapetalae</taxon>
        <taxon>rosids</taxon>
        <taxon>fabids</taxon>
        <taxon>Rosales</taxon>
        <taxon>Rosaceae</taxon>
        <taxon>Rosoideae</taxon>
        <taxon>Rosoideae incertae sedis</taxon>
        <taxon>Rosa</taxon>
    </lineage>
</organism>
<comment type="caution">
    <text evidence="2">The sequence shown here is derived from an EMBL/GenBank/DDBJ whole genome shotgun (WGS) entry which is preliminary data.</text>
</comment>
<keyword evidence="1" id="KW-0812">Transmembrane</keyword>
<name>A0A2P6SFG4_ROSCH</name>
<dbReference type="Gramene" id="PRQ57419">
    <property type="protein sequence ID" value="PRQ57419"/>
    <property type="gene ID" value="RchiOBHm_Chr1g0348131"/>
</dbReference>
<keyword evidence="1" id="KW-0472">Membrane</keyword>
<proteinExistence type="predicted"/>
<protein>
    <submittedName>
        <fullName evidence="2">Uncharacterized protein</fullName>
    </submittedName>
</protein>
<reference evidence="2 3" key="1">
    <citation type="journal article" date="2018" name="Nat. Genet.">
        <title>The Rosa genome provides new insights in the design of modern roses.</title>
        <authorList>
            <person name="Bendahmane M."/>
        </authorList>
    </citation>
    <scope>NUCLEOTIDE SEQUENCE [LARGE SCALE GENOMIC DNA]</scope>
    <source>
        <strain evidence="3">cv. Old Blush</strain>
    </source>
</reference>
<keyword evidence="3" id="KW-1185">Reference proteome</keyword>
<evidence type="ECO:0000256" key="1">
    <source>
        <dbReference type="SAM" id="Phobius"/>
    </source>
</evidence>